<feature type="region of interest" description="Disordered" evidence="10">
    <location>
        <begin position="61"/>
        <end position="92"/>
    </location>
</feature>
<dbReference type="AlphaFoldDB" id="A0A811SAX3"/>
<dbReference type="GO" id="GO:0004708">
    <property type="term" value="F:MAP kinase kinase activity"/>
    <property type="evidence" value="ECO:0007669"/>
    <property type="project" value="UniProtKB-EC"/>
</dbReference>
<dbReference type="InterPro" id="IPR000719">
    <property type="entry name" value="Prot_kinase_dom"/>
</dbReference>
<dbReference type="FunFam" id="3.30.200.20:FF:000265">
    <property type="entry name" value="Mitogen-activated protein kinase kinase 6"/>
    <property type="match status" value="1"/>
</dbReference>
<dbReference type="OrthoDB" id="431169at2759"/>
<name>A0A811SAX3_9POAL</name>
<evidence type="ECO:0000256" key="10">
    <source>
        <dbReference type="SAM" id="MobiDB-lite"/>
    </source>
</evidence>
<dbReference type="PROSITE" id="PS00108">
    <property type="entry name" value="PROTEIN_KINASE_ST"/>
    <property type="match status" value="1"/>
</dbReference>
<proteinExistence type="inferred from homology"/>
<dbReference type="PANTHER" id="PTHR48013:SF32">
    <property type="entry name" value="MITOGEN-ACTIVATED PROTEIN KINASE KINASE 2-LIKE"/>
    <property type="match status" value="1"/>
</dbReference>
<dbReference type="PROSITE" id="PS50102">
    <property type="entry name" value="RRM"/>
    <property type="match status" value="1"/>
</dbReference>
<dbReference type="InterPro" id="IPR008271">
    <property type="entry name" value="Ser/Thr_kinase_AS"/>
</dbReference>
<evidence type="ECO:0000313" key="14">
    <source>
        <dbReference type="Proteomes" id="UP000604825"/>
    </source>
</evidence>
<feature type="compositionally biased region" description="Basic and acidic residues" evidence="10">
    <location>
        <begin position="410"/>
        <end position="419"/>
    </location>
</feature>
<dbReference type="CDD" id="cd06623">
    <property type="entry name" value="PKc_MAPKK_plant_like"/>
    <property type="match status" value="1"/>
</dbReference>
<dbReference type="InterPro" id="IPR011009">
    <property type="entry name" value="Kinase-like_dom_sf"/>
</dbReference>
<reference evidence="13" key="1">
    <citation type="submission" date="2020-10" db="EMBL/GenBank/DDBJ databases">
        <authorList>
            <person name="Han B."/>
            <person name="Lu T."/>
            <person name="Zhao Q."/>
            <person name="Huang X."/>
            <person name="Zhao Y."/>
        </authorList>
    </citation>
    <scope>NUCLEOTIDE SEQUENCE</scope>
</reference>
<dbReference type="PROSITE" id="PS50011">
    <property type="entry name" value="PROTEIN_KINASE_DOM"/>
    <property type="match status" value="1"/>
</dbReference>
<dbReference type="EMBL" id="CAJGYO010000018">
    <property type="protein sequence ID" value="CAD6337717.1"/>
    <property type="molecule type" value="Genomic_DNA"/>
</dbReference>
<feature type="domain" description="RRM" evidence="12">
    <location>
        <begin position="107"/>
        <end position="193"/>
    </location>
</feature>
<dbReference type="InterPro" id="IPR017441">
    <property type="entry name" value="Protein_kinase_ATP_BS"/>
</dbReference>
<dbReference type="Pfam" id="PF00069">
    <property type="entry name" value="Pkinase"/>
    <property type="match status" value="1"/>
</dbReference>
<evidence type="ECO:0000259" key="12">
    <source>
        <dbReference type="PROSITE" id="PS50102"/>
    </source>
</evidence>
<dbReference type="SMART" id="SM00220">
    <property type="entry name" value="S_TKc"/>
    <property type="match status" value="1"/>
</dbReference>
<evidence type="ECO:0000256" key="5">
    <source>
        <dbReference type="ARBA" id="ARBA00022840"/>
    </source>
</evidence>
<dbReference type="Gene3D" id="3.30.70.330">
    <property type="match status" value="1"/>
</dbReference>
<evidence type="ECO:0000256" key="4">
    <source>
        <dbReference type="ARBA" id="ARBA00022777"/>
    </source>
</evidence>
<dbReference type="Proteomes" id="UP000604825">
    <property type="component" value="Unassembled WGS sequence"/>
</dbReference>
<keyword evidence="2" id="KW-0808">Transferase</keyword>
<feature type="domain" description="Protein kinase" evidence="11">
    <location>
        <begin position="466"/>
        <end position="719"/>
    </location>
</feature>
<evidence type="ECO:0000256" key="9">
    <source>
        <dbReference type="PROSITE-ProRule" id="PRU10141"/>
    </source>
</evidence>
<dbReference type="InterPro" id="IPR012677">
    <property type="entry name" value="Nucleotide-bd_a/b_plait_sf"/>
</dbReference>
<dbReference type="SUPFAM" id="SSF56112">
    <property type="entry name" value="Protein kinase-like (PK-like)"/>
    <property type="match status" value="1"/>
</dbReference>
<dbReference type="Gene3D" id="1.10.510.10">
    <property type="entry name" value="Transferase(Phosphotransferase) domain 1"/>
    <property type="match status" value="1"/>
</dbReference>
<keyword evidence="3 9" id="KW-0547">Nucleotide-binding</keyword>
<dbReference type="PROSITE" id="PS00107">
    <property type="entry name" value="PROTEIN_KINASE_ATP"/>
    <property type="match status" value="1"/>
</dbReference>
<organism evidence="13 14">
    <name type="scientific">Miscanthus lutarioriparius</name>
    <dbReference type="NCBI Taxonomy" id="422564"/>
    <lineage>
        <taxon>Eukaryota</taxon>
        <taxon>Viridiplantae</taxon>
        <taxon>Streptophyta</taxon>
        <taxon>Embryophyta</taxon>
        <taxon>Tracheophyta</taxon>
        <taxon>Spermatophyta</taxon>
        <taxon>Magnoliopsida</taxon>
        <taxon>Liliopsida</taxon>
        <taxon>Poales</taxon>
        <taxon>Poaceae</taxon>
        <taxon>PACMAD clade</taxon>
        <taxon>Panicoideae</taxon>
        <taxon>Andropogonodae</taxon>
        <taxon>Andropogoneae</taxon>
        <taxon>Saccharinae</taxon>
        <taxon>Miscanthus</taxon>
    </lineage>
</organism>
<feature type="binding site" evidence="9">
    <location>
        <position position="495"/>
    </location>
    <ligand>
        <name>ATP</name>
        <dbReference type="ChEBI" id="CHEBI:30616"/>
    </ligand>
</feature>
<evidence type="ECO:0000256" key="1">
    <source>
        <dbReference type="ARBA" id="ARBA00022527"/>
    </source>
</evidence>
<dbReference type="Pfam" id="PF00076">
    <property type="entry name" value="RRM_1"/>
    <property type="match status" value="1"/>
</dbReference>
<keyword evidence="1" id="KW-0723">Serine/threonine-protein kinase</keyword>
<protein>
    <recommendedName>
        <fullName evidence="7">mitogen-activated protein kinase kinase</fullName>
        <ecNumber evidence="7">2.7.12.2</ecNumber>
    </recommendedName>
</protein>
<feature type="region of interest" description="Disordered" evidence="10">
    <location>
        <begin position="394"/>
        <end position="430"/>
    </location>
</feature>
<dbReference type="GO" id="GO:0051707">
    <property type="term" value="P:response to other organism"/>
    <property type="evidence" value="ECO:0007669"/>
    <property type="project" value="UniProtKB-ARBA"/>
</dbReference>
<comment type="similarity">
    <text evidence="6">Belongs to the protein kinase superfamily. STE Ser/Thr protein kinase family. MAP kinase kinase subfamily.</text>
</comment>
<keyword evidence="14" id="KW-1185">Reference proteome</keyword>
<dbReference type="PANTHER" id="PTHR48013">
    <property type="entry name" value="DUAL SPECIFICITY MITOGEN-ACTIVATED PROTEIN KINASE KINASE 5-RELATED"/>
    <property type="match status" value="1"/>
</dbReference>
<evidence type="ECO:0000256" key="8">
    <source>
        <dbReference type="PROSITE-ProRule" id="PRU00176"/>
    </source>
</evidence>
<feature type="region of interest" description="Disordered" evidence="10">
    <location>
        <begin position="246"/>
        <end position="269"/>
    </location>
</feature>
<dbReference type="EC" id="2.7.12.2" evidence="7"/>
<dbReference type="InterPro" id="IPR000504">
    <property type="entry name" value="RRM_dom"/>
</dbReference>
<dbReference type="GO" id="GO:0004674">
    <property type="term" value="F:protein serine/threonine kinase activity"/>
    <property type="evidence" value="ECO:0007669"/>
    <property type="project" value="UniProtKB-KW"/>
</dbReference>
<dbReference type="GO" id="GO:0003723">
    <property type="term" value="F:RNA binding"/>
    <property type="evidence" value="ECO:0007669"/>
    <property type="project" value="UniProtKB-UniRule"/>
</dbReference>
<evidence type="ECO:0000256" key="7">
    <source>
        <dbReference type="ARBA" id="ARBA00038999"/>
    </source>
</evidence>
<dbReference type="InterPro" id="IPR035979">
    <property type="entry name" value="RBD_domain_sf"/>
</dbReference>
<dbReference type="SUPFAM" id="SSF54928">
    <property type="entry name" value="RNA-binding domain, RBD"/>
    <property type="match status" value="1"/>
</dbReference>
<evidence type="ECO:0000313" key="13">
    <source>
        <dbReference type="EMBL" id="CAD6337717.1"/>
    </source>
</evidence>
<gene>
    <name evidence="13" type="ORF">NCGR_LOCUS61815</name>
</gene>
<evidence type="ECO:0000256" key="6">
    <source>
        <dbReference type="ARBA" id="ARBA00038035"/>
    </source>
</evidence>
<keyword evidence="8" id="KW-0694">RNA-binding</keyword>
<evidence type="ECO:0000256" key="2">
    <source>
        <dbReference type="ARBA" id="ARBA00022679"/>
    </source>
</evidence>
<dbReference type="Gene3D" id="3.30.200.20">
    <property type="entry name" value="Phosphorylase Kinase, domain 1"/>
    <property type="match status" value="1"/>
</dbReference>
<comment type="caution">
    <text evidence="13">The sequence shown here is derived from an EMBL/GenBank/DDBJ whole genome shotgun (WGS) entry which is preliminary data.</text>
</comment>
<sequence length="744" mass="82188">MYREHIVMLQPRAYGYDGPAGVINPALAGLTGLPAGAMSRGSSALEDPSLAGLSVRAPARALGPSPLKEEPDVVGRSSSLGTGASIPDVERHSSLPNFDGPSEDESNILFVDCLPTDCTRREVAHLFRVFPGFKDIRVVHKEPRRSGDKAYVLCFVEFENAKCARGPMKELQGYCFDDRKPDGPCLKIQFASILRNEDDTLSWCRSDPTTSTKVQTPELSLFRQVSKLLSGTKAFARCHGHSAPHPCESEGGVRTTERSAATPGRRGGPACPAHPAVAVTLDRKLAGVLWSGECRKISPQFPGYPYPSPSANVFAVAIQQSPVAWWRFACDWPSLFLLAAAVLLIRRRRRSGRPIRESGGWRLEWCRPVIGTKAICCRPCQGRGHTDASRIYTRFENNAERRKSKHKFRKAEPQKERRGSTPTHSGTFKDGDLLVNKDGLRIVSQSEGGEAPPIEPLDSQLSLDDLDVIKVIGKGNSGNVQLVRHKFTGQFFALKVIQLNIDESIRKQIAKELKINLSTQCQYVVVFYQCFYVNGAISIVLEYMDGGSLADFLKTVKTIPEDHLAAICKQVLKGLIHLHHERHIIHRDLKPSNILINHRGEVKISDFGVSAIISSSSGRDTFTGTYNYMAPERISGKKHGYMSDIWSLGLVILECATGIFPFPPRESFYELLEAVVEHPPPSAPSEQFSPEFCSFISSCIQKDANDRKSAQVLLDHPFLSMYDDLHVDLASYFTTAGSPLATFK</sequence>
<keyword evidence="4" id="KW-0418">Kinase</keyword>
<evidence type="ECO:0000256" key="3">
    <source>
        <dbReference type="ARBA" id="ARBA00022741"/>
    </source>
</evidence>
<dbReference type="GO" id="GO:0005524">
    <property type="term" value="F:ATP binding"/>
    <property type="evidence" value="ECO:0007669"/>
    <property type="project" value="UniProtKB-UniRule"/>
</dbReference>
<accession>A0A811SAX3</accession>
<dbReference type="FunFam" id="1.10.510.10:FF:000285">
    <property type="entry name" value="Mitogen-activated protein kinase kinase 6"/>
    <property type="match status" value="1"/>
</dbReference>
<dbReference type="CDD" id="cd21618">
    <property type="entry name" value="RRM_AtNSRA_like"/>
    <property type="match status" value="1"/>
</dbReference>
<keyword evidence="5 9" id="KW-0067">ATP-binding</keyword>
<evidence type="ECO:0000259" key="11">
    <source>
        <dbReference type="PROSITE" id="PS50011"/>
    </source>
</evidence>